<evidence type="ECO:0000259" key="3">
    <source>
        <dbReference type="Pfam" id="PF13462"/>
    </source>
</evidence>
<dbReference type="Gene3D" id="1.10.40.110">
    <property type="match status" value="1"/>
</dbReference>
<dbReference type="SUPFAM" id="SSF52833">
    <property type="entry name" value="Thioredoxin-like"/>
    <property type="match status" value="1"/>
</dbReference>
<dbReference type="InterPro" id="IPR036249">
    <property type="entry name" value="Thioredoxin-like_sf"/>
</dbReference>
<name>A0A192D0H6_9SPHN</name>
<dbReference type="EMBL" id="CP016033">
    <property type="protein sequence ID" value="ANK11650.1"/>
    <property type="molecule type" value="Genomic_DNA"/>
</dbReference>
<keyword evidence="5" id="KW-1185">Reference proteome</keyword>
<dbReference type="Gene3D" id="3.40.30.10">
    <property type="entry name" value="Glutaredoxin"/>
    <property type="match status" value="1"/>
</dbReference>
<keyword evidence="4" id="KW-0413">Isomerase</keyword>
<feature type="region of interest" description="Disordered" evidence="1">
    <location>
        <begin position="23"/>
        <end position="61"/>
    </location>
</feature>
<dbReference type="KEGG" id="pns:A9D12_00335"/>
<organism evidence="4 5">
    <name type="scientific">Erythrobacter neustonensis</name>
    <dbReference type="NCBI Taxonomy" id="1112"/>
    <lineage>
        <taxon>Bacteria</taxon>
        <taxon>Pseudomonadati</taxon>
        <taxon>Pseudomonadota</taxon>
        <taxon>Alphaproteobacteria</taxon>
        <taxon>Sphingomonadales</taxon>
        <taxon>Erythrobacteraceae</taxon>
        <taxon>Erythrobacter/Porphyrobacter group</taxon>
        <taxon>Erythrobacter</taxon>
    </lineage>
</organism>
<feature type="compositionally biased region" description="Polar residues" evidence="1">
    <location>
        <begin position="31"/>
        <end position="45"/>
    </location>
</feature>
<evidence type="ECO:0000256" key="2">
    <source>
        <dbReference type="SAM" id="SignalP"/>
    </source>
</evidence>
<dbReference type="OrthoDB" id="8478320at2"/>
<feature type="signal peptide" evidence="2">
    <location>
        <begin position="1"/>
        <end position="21"/>
    </location>
</feature>
<dbReference type="GO" id="GO:0016853">
    <property type="term" value="F:isomerase activity"/>
    <property type="evidence" value="ECO:0007669"/>
    <property type="project" value="UniProtKB-KW"/>
</dbReference>
<evidence type="ECO:0000313" key="4">
    <source>
        <dbReference type="EMBL" id="ANK11650.1"/>
    </source>
</evidence>
<reference evidence="4 5" key="1">
    <citation type="submission" date="2016-05" db="EMBL/GenBank/DDBJ databases">
        <title>Compelete Genome Sequence of Bacteriochlorophyll-Synthesizing Bacterium Porphyrobacter neustonensis DSM 9434.</title>
        <authorList>
            <person name="Shi X.-L."/>
            <person name="Wu Y.-H."/>
            <person name="Cheng H."/>
            <person name="Xu L."/>
            <person name="Zhang X.-Q."/>
            <person name="Wang C.-S."/>
            <person name="Xu X.-W."/>
        </authorList>
    </citation>
    <scope>NUCLEOTIDE SEQUENCE [LARGE SCALE GENOMIC DNA]</scope>
    <source>
        <strain evidence="4 5">DSM 9434</strain>
    </source>
</reference>
<protein>
    <submittedName>
        <fullName evidence="4">Protein-disulfide isomerase</fullName>
    </submittedName>
</protein>
<evidence type="ECO:0000313" key="5">
    <source>
        <dbReference type="Proteomes" id="UP000078263"/>
    </source>
</evidence>
<dbReference type="CDD" id="cd02972">
    <property type="entry name" value="DsbA_family"/>
    <property type="match status" value="1"/>
</dbReference>
<dbReference type="Proteomes" id="UP000078263">
    <property type="component" value="Chromosome"/>
</dbReference>
<gene>
    <name evidence="4" type="ORF">A9D12_00335</name>
</gene>
<accession>A0A192D0H6</accession>
<feature type="chain" id="PRO_5008251608" evidence="2">
    <location>
        <begin position="22"/>
        <end position="258"/>
    </location>
</feature>
<dbReference type="STRING" id="1112.A9D12_00335"/>
<keyword evidence="2" id="KW-0732">Signal</keyword>
<sequence>MIKPLLLAATALILAAAPATAQTRPAPAPQGLSQPGSSFAEQDNPGNWGAATVRTERGHTIGNPEAETKLIEFISYTCPHCADFAARGEAPLEIVLLQPGKMTLEVRSFIRNGVDVAATLLAQCGDPSGFKERHKALMLNQATWLAKARGAPVSQQQLWQRGDKAGRINAANALGLTALLAARGQSVAELDACLADDAAAARLRANTDADAADFGVTGTPSFALDDKLLDGVHGWEALYPVLSARFAAGPTAPVQGSR</sequence>
<dbReference type="AlphaFoldDB" id="A0A192D0H6"/>
<evidence type="ECO:0000256" key="1">
    <source>
        <dbReference type="SAM" id="MobiDB-lite"/>
    </source>
</evidence>
<dbReference type="InterPro" id="IPR012336">
    <property type="entry name" value="Thioredoxin-like_fold"/>
</dbReference>
<feature type="domain" description="Thioredoxin-like fold" evidence="3">
    <location>
        <begin position="55"/>
        <end position="238"/>
    </location>
</feature>
<dbReference type="Pfam" id="PF13462">
    <property type="entry name" value="Thioredoxin_4"/>
    <property type="match status" value="1"/>
</dbReference>
<proteinExistence type="predicted"/>
<dbReference type="RefSeq" id="WP_068348520.1">
    <property type="nucleotide sequence ID" value="NZ_CP016033.1"/>
</dbReference>